<dbReference type="AlphaFoldDB" id="A0A249MZ79"/>
<organism evidence="1 2">
    <name type="scientific">Sphingobium xenophagum</name>
    <dbReference type="NCBI Taxonomy" id="121428"/>
    <lineage>
        <taxon>Bacteria</taxon>
        <taxon>Pseudomonadati</taxon>
        <taxon>Pseudomonadota</taxon>
        <taxon>Alphaproteobacteria</taxon>
        <taxon>Sphingomonadales</taxon>
        <taxon>Sphingomonadaceae</taxon>
        <taxon>Sphingobium</taxon>
    </lineage>
</organism>
<reference evidence="1 2" key="1">
    <citation type="submission" date="2017-08" db="EMBL/GenBank/DDBJ databases">
        <title>Whole Genome Sequence of Sphingobium hydrophobicum C1: Insights into Adaption to the Electronic-waste Contaminated Sediment.</title>
        <authorList>
            <person name="Song D."/>
            <person name="Chen X."/>
            <person name="Xu M."/>
        </authorList>
    </citation>
    <scope>NUCLEOTIDE SEQUENCE [LARGE SCALE GENOMIC DNA]</scope>
    <source>
        <strain evidence="1 2">C1</strain>
        <plasmid evidence="1 2">p1</plasmid>
    </source>
</reference>
<evidence type="ECO:0000313" key="1">
    <source>
        <dbReference type="EMBL" id="ASY46525.1"/>
    </source>
</evidence>
<dbReference type="Proteomes" id="UP000217141">
    <property type="component" value="Plasmid p1"/>
</dbReference>
<name>A0A249MZ79_SPHXE</name>
<keyword evidence="1" id="KW-0614">Plasmid</keyword>
<sequence>MAQEELDALASVVQSLKSDLIRLQGAFARDALLSGRHSPASLGDLIEECGRLVPGYEGSCTQGFAEAIRKCGADGPPFTVISGGKDG</sequence>
<accession>A0A249MZ79</accession>
<geneLocation type="plasmid" evidence="1 2">
    <name>p1</name>
</geneLocation>
<dbReference type="KEGG" id="shyd:CJD35_18725"/>
<gene>
    <name evidence="1" type="ORF">CJD35_18725</name>
</gene>
<dbReference type="RefSeq" id="WP_095687413.1">
    <property type="nucleotide sequence ID" value="NZ_CP022747.1"/>
</dbReference>
<evidence type="ECO:0000313" key="2">
    <source>
        <dbReference type="Proteomes" id="UP000217141"/>
    </source>
</evidence>
<proteinExistence type="predicted"/>
<protein>
    <submittedName>
        <fullName evidence="1">Uncharacterized protein</fullName>
    </submittedName>
</protein>
<dbReference type="EMBL" id="CP022747">
    <property type="protein sequence ID" value="ASY46525.1"/>
    <property type="molecule type" value="Genomic_DNA"/>
</dbReference>